<evidence type="ECO:0000313" key="5">
    <source>
        <dbReference type="EMBL" id="CUQ67093.1"/>
    </source>
</evidence>
<keyword evidence="1" id="KW-0802">TPR repeat</keyword>
<proteinExistence type="predicted"/>
<dbReference type="Pfam" id="PF13181">
    <property type="entry name" value="TPR_8"/>
    <property type="match status" value="1"/>
</dbReference>
<dbReference type="SMART" id="SM00028">
    <property type="entry name" value="TPR"/>
    <property type="match status" value="5"/>
</dbReference>
<dbReference type="SUPFAM" id="SSF48452">
    <property type="entry name" value="TPR-like"/>
    <property type="match status" value="2"/>
</dbReference>
<dbReference type="InterPro" id="IPR019734">
    <property type="entry name" value="TPR_rpt"/>
</dbReference>
<keyword evidence="4" id="KW-0732">Signal</keyword>
<feature type="repeat" description="TPR" evidence="1">
    <location>
        <begin position="629"/>
        <end position="662"/>
    </location>
</feature>
<evidence type="ECO:0008006" key="7">
    <source>
        <dbReference type="Google" id="ProtNLM"/>
    </source>
</evidence>
<dbReference type="Pfam" id="PF13174">
    <property type="entry name" value="TPR_6"/>
    <property type="match status" value="1"/>
</dbReference>
<dbReference type="InterPro" id="IPR011990">
    <property type="entry name" value="TPR-like_helical_dom_sf"/>
</dbReference>
<accession>A0A0S4KST2</accession>
<gene>
    <name evidence="5" type="ORF">NITINOP_2121</name>
</gene>
<dbReference type="PANTHER" id="PTHR12558">
    <property type="entry name" value="CELL DIVISION CYCLE 16,23,27"/>
    <property type="match status" value="1"/>
</dbReference>
<feature type="coiled-coil region" evidence="2">
    <location>
        <begin position="600"/>
        <end position="655"/>
    </location>
</feature>
<dbReference type="PANTHER" id="PTHR12558:SF13">
    <property type="entry name" value="CELL DIVISION CYCLE PROTEIN 27 HOMOLOG"/>
    <property type="match status" value="1"/>
</dbReference>
<feature type="chain" id="PRO_5006623579" description="Tetratricopeptide repeat protein" evidence="4">
    <location>
        <begin position="27"/>
        <end position="723"/>
    </location>
</feature>
<dbReference type="OrthoDB" id="5468987at2"/>
<organism evidence="5 6">
    <name type="scientific">Candidatus Nitrospira inopinata</name>
    <dbReference type="NCBI Taxonomy" id="1715989"/>
    <lineage>
        <taxon>Bacteria</taxon>
        <taxon>Pseudomonadati</taxon>
        <taxon>Nitrospirota</taxon>
        <taxon>Nitrospiria</taxon>
        <taxon>Nitrospirales</taxon>
        <taxon>Nitrospiraceae</taxon>
        <taxon>Nitrospira</taxon>
    </lineage>
</organism>
<evidence type="ECO:0000256" key="1">
    <source>
        <dbReference type="PROSITE-ProRule" id="PRU00339"/>
    </source>
</evidence>
<feature type="signal peptide" evidence="4">
    <location>
        <begin position="1"/>
        <end position="26"/>
    </location>
</feature>
<keyword evidence="6" id="KW-1185">Reference proteome</keyword>
<evidence type="ECO:0000256" key="4">
    <source>
        <dbReference type="SAM" id="SignalP"/>
    </source>
</evidence>
<evidence type="ECO:0000256" key="2">
    <source>
        <dbReference type="SAM" id="Coils"/>
    </source>
</evidence>
<sequence length="723" mass="81786">MTRLPSAFQHLLVAAILAMVEDPASAAEPAFAGRPDFSAVEYLKATSAQESAEPPGPSLPDDGPRPEEGLRAQGILDLAWEEGRVAYQKGAWSEARRFFEKITREYPDSPLVPAALAFLAEVALREDASARDRAEAIQLYKQVLRDHPRSSNAGRAAWRIADLYLEQGWLQEAQSYYEQAMARPLDVPFDGHRALLGLGYTFMAMRKWSDAEHAFSTLRKRTDHESLSQYATMGLAHAVYRQQRPAEAQVFYDLCHRRWPALFRRDPLAIQRYAVTQALAHRDASARDLFLLLYNIYPRHEFAPTALLYVADGLAGKSNLPLATFFYSHVSLIYPHSAHSTVATMRRAALYVERRDRNDDDRLRLAVDAMMREVQDPEPTASAYVAMLREIADQEESGSIGVEALVHLGRYYEKTNDVNRALLLYKNAVLRADHVGVPWATQALERISTFLVPWIERAVKSGDDLTVVSLFHRYGVGTGQTVAPPLMIEIAEAHRRLGFATEAGRLYQQLTKVKDQAVLETALVGLGKSYLDQEDPPAARKVFERYRFQFQPGRYDSEVLHLLVTAMRRQGDLQSAAHLCRQWLQHHPKGGDRPYMVLQLAEVLGELKQLEESAAVYETALKGGGKPSFDVFLAYAETLSRLNRHEQAIAAYQAALDRHPGRREREWIHLQTARHWNELRQYDRATVALAEVGETDDPLINRFTASLKDTVRTARRLEMKEES</sequence>
<dbReference type="Proteomes" id="UP000066284">
    <property type="component" value="Chromosome 1"/>
</dbReference>
<dbReference type="Gene3D" id="1.25.40.10">
    <property type="entry name" value="Tetratricopeptide repeat domain"/>
    <property type="match status" value="3"/>
</dbReference>
<dbReference type="PROSITE" id="PS50005">
    <property type="entry name" value="TPR"/>
    <property type="match status" value="1"/>
</dbReference>
<evidence type="ECO:0000313" key="6">
    <source>
        <dbReference type="Proteomes" id="UP000066284"/>
    </source>
</evidence>
<name>A0A0S4KST2_9BACT</name>
<dbReference type="RefSeq" id="WP_062485174.1">
    <property type="nucleotide sequence ID" value="NZ_LN885086.1"/>
</dbReference>
<dbReference type="AlphaFoldDB" id="A0A0S4KST2"/>
<dbReference type="Pfam" id="PF13432">
    <property type="entry name" value="TPR_16"/>
    <property type="match status" value="3"/>
</dbReference>
<evidence type="ECO:0000256" key="3">
    <source>
        <dbReference type="SAM" id="MobiDB-lite"/>
    </source>
</evidence>
<feature type="region of interest" description="Disordered" evidence="3">
    <location>
        <begin position="46"/>
        <end position="68"/>
    </location>
</feature>
<dbReference type="EMBL" id="LN885086">
    <property type="protein sequence ID" value="CUQ67093.1"/>
    <property type="molecule type" value="Genomic_DNA"/>
</dbReference>
<dbReference type="KEGG" id="nio:NITINOP_2121"/>
<keyword evidence="2" id="KW-0175">Coiled coil</keyword>
<protein>
    <recommendedName>
        <fullName evidence="7">Tetratricopeptide repeat protein</fullName>
    </recommendedName>
</protein>
<dbReference type="STRING" id="1715989.NITINOP_2121"/>
<reference evidence="6" key="1">
    <citation type="submission" date="2015-09" db="EMBL/GenBank/DDBJ databases">
        <authorList>
            <person name="Daims H."/>
        </authorList>
    </citation>
    <scope>NUCLEOTIDE SEQUENCE [LARGE SCALE GENOMIC DNA]</scope>
</reference>